<dbReference type="Proteomes" id="UP000697107">
    <property type="component" value="Unassembled WGS sequence"/>
</dbReference>
<organism evidence="6 7">
    <name type="scientific">Phytophthora cactorum</name>
    <dbReference type="NCBI Taxonomy" id="29920"/>
    <lineage>
        <taxon>Eukaryota</taxon>
        <taxon>Sar</taxon>
        <taxon>Stramenopiles</taxon>
        <taxon>Oomycota</taxon>
        <taxon>Peronosporomycetes</taxon>
        <taxon>Peronosporales</taxon>
        <taxon>Peronosporaceae</taxon>
        <taxon>Phytophthora</taxon>
    </lineage>
</organism>
<sequence>MKPNRIYNNVLGHFGHQKGESPVLRQVQTFAGHFRRSALNETDFVDDMMKLAKRTRFTLDMQEGVALTFGYATNADGSPAIGEGVDDDPTIVGMSTPYMMKMLRLRRATYFISTQRTGWTYPDILFSLLVSLTTPVLFIRWHCL</sequence>
<gene>
    <name evidence="6" type="ORF">PC110_g13222</name>
    <name evidence="1" type="ORF">PC113_g22912</name>
    <name evidence="2" type="ORF">PC115_g22833</name>
    <name evidence="3" type="ORF">PC117_g26086</name>
    <name evidence="4" type="ORF">PC118_g22992</name>
    <name evidence="5" type="ORF">PC129_g23159</name>
</gene>
<evidence type="ECO:0000313" key="6">
    <source>
        <dbReference type="EMBL" id="RAW30418.1"/>
    </source>
</evidence>
<evidence type="ECO:0000313" key="5">
    <source>
        <dbReference type="EMBL" id="KAG3202767.1"/>
    </source>
</evidence>
<dbReference type="Proteomes" id="UP000760860">
    <property type="component" value="Unassembled WGS sequence"/>
</dbReference>
<protein>
    <submittedName>
        <fullName evidence="6">Uncharacterized protein</fullName>
    </submittedName>
</protein>
<dbReference type="Proteomes" id="UP000251314">
    <property type="component" value="Unassembled WGS sequence"/>
</dbReference>
<keyword evidence="7" id="KW-1185">Reference proteome</keyword>
<evidence type="ECO:0000313" key="2">
    <source>
        <dbReference type="EMBL" id="KAG2879303.1"/>
    </source>
</evidence>
<dbReference type="VEuPathDB" id="FungiDB:PC110_g13222"/>
<dbReference type="EMBL" id="RCMK01002253">
    <property type="protein sequence ID" value="KAG2883161.1"/>
    <property type="molecule type" value="Genomic_DNA"/>
</dbReference>
<dbReference type="Proteomes" id="UP000736787">
    <property type="component" value="Unassembled WGS sequence"/>
</dbReference>
<dbReference type="Proteomes" id="UP000774804">
    <property type="component" value="Unassembled WGS sequence"/>
</dbReference>
<evidence type="ECO:0000313" key="4">
    <source>
        <dbReference type="EMBL" id="KAG2959499.1"/>
    </source>
</evidence>
<dbReference type="EMBL" id="RCMV01002463">
    <property type="protein sequence ID" value="KAG3202767.1"/>
    <property type="molecule type" value="Genomic_DNA"/>
</dbReference>
<reference evidence="6 7" key="1">
    <citation type="submission" date="2018-01" db="EMBL/GenBank/DDBJ databases">
        <title>Draft genome of the strawberry crown rot pathogen Phytophthora cactorum.</title>
        <authorList>
            <person name="Armitage A.D."/>
            <person name="Lysoe E."/>
            <person name="Nellist C.F."/>
            <person name="Harrison R.J."/>
            <person name="Brurberg M.B."/>
        </authorList>
    </citation>
    <scope>NUCLEOTIDE SEQUENCE [LARGE SCALE GENOMIC DNA]</scope>
    <source>
        <strain evidence="6 7">10300</strain>
    </source>
</reference>
<evidence type="ECO:0000313" key="7">
    <source>
        <dbReference type="Proteomes" id="UP000251314"/>
    </source>
</evidence>
<evidence type="ECO:0000313" key="1">
    <source>
        <dbReference type="EMBL" id="KAG2817985.1"/>
    </source>
</evidence>
<dbReference type="EMBL" id="RCML01001988">
    <property type="protein sequence ID" value="KAG2959499.1"/>
    <property type="molecule type" value="Genomic_DNA"/>
</dbReference>
<dbReference type="EMBL" id="MJFZ01000372">
    <property type="protein sequence ID" value="RAW30418.1"/>
    <property type="molecule type" value="Genomic_DNA"/>
</dbReference>
<dbReference type="OrthoDB" id="125997at2759"/>
<dbReference type="Proteomes" id="UP000735874">
    <property type="component" value="Unassembled WGS sequence"/>
</dbReference>
<dbReference type="EMBL" id="RCMG01001898">
    <property type="protein sequence ID" value="KAG2817985.1"/>
    <property type="molecule type" value="Genomic_DNA"/>
</dbReference>
<comment type="caution">
    <text evidence="6">The sequence shown here is derived from an EMBL/GenBank/DDBJ whole genome shotgun (WGS) entry which is preliminary data.</text>
</comment>
<accession>A0A329S4B7</accession>
<reference evidence="5" key="2">
    <citation type="submission" date="2018-05" db="EMBL/GenBank/DDBJ databases">
        <title>Effector identification in a new, highly contiguous assembly of the strawberry crown rot pathogen Phytophthora cactorum.</title>
        <authorList>
            <person name="Armitage A.D."/>
            <person name="Nellist C.F."/>
            <person name="Bates H."/>
            <person name="Vickerstaff R.J."/>
            <person name="Harrison R.J."/>
        </authorList>
    </citation>
    <scope>NUCLEOTIDE SEQUENCE</scope>
    <source>
        <strain evidence="1">15-7</strain>
        <strain evidence="2">4032</strain>
        <strain evidence="3">4040</strain>
        <strain evidence="4">P415</strain>
        <strain evidence="5">P421</strain>
    </source>
</reference>
<dbReference type="AlphaFoldDB" id="A0A329S4B7"/>
<name>A0A329S4B7_9STRA</name>
<evidence type="ECO:0000313" key="3">
    <source>
        <dbReference type="EMBL" id="KAG2883161.1"/>
    </source>
</evidence>
<dbReference type="EMBL" id="RCMI01002030">
    <property type="protein sequence ID" value="KAG2879303.1"/>
    <property type="molecule type" value="Genomic_DNA"/>
</dbReference>
<proteinExistence type="predicted"/>